<keyword evidence="2" id="KW-1003">Cell membrane</keyword>
<feature type="transmembrane region" description="Helical" evidence="6">
    <location>
        <begin position="277"/>
        <end position="294"/>
    </location>
</feature>
<dbReference type="Gene3D" id="3.30.450.20">
    <property type="entry name" value="PAS domain"/>
    <property type="match status" value="1"/>
</dbReference>
<evidence type="ECO:0000256" key="6">
    <source>
        <dbReference type="SAM" id="Phobius"/>
    </source>
</evidence>
<sequence>MPLNRPSTTVATILWGALYLVAAIVSHRLNGPVDMTGYIWLPAGVTMAAFMLRPYREWPGLGAAFAVAQLALAAIEHTNPAHAMLFVLDEAGSAALAVALVRLARVPLEGLYFVRAMLVAGAVSALLGALFGAAWFAWSQGGAFGHVLRIWAASDFLGVLIVTPVLAAWSRFRAFRSGGTDRTDFLLGLAAAIALALALSAYVIFDGNSDAKFGDGIGFALTYVPLFFAVVVALLWGGRGGSMAVLLLTLVALTQTAEGDGPFAVLDHHYGQSLLEAQLYLGIAALLVLLVSALKTTREQLHEQSAQWQNRVELALATSGQLVYTIDPASGRIDWGGDVVLVFGHDAASMASISTVLQLVHPDDRDALRARWLGETALDDGAAMPARRQTLRITARDGTLHTVVDTGGPLRDAVGNMALVAGTWSVETAL</sequence>
<evidence type="ECO:0000256" key="2">
    <source>
        <dbReference type="ARBA" id="ARBA00022475"/>
    </source>
</evidence>
<proteinExistence type="predicted"/>
<evidence type="ECO:0000256" key="5">
    <source>
        <dbReference type="ARBA" id="ARBA00023136"/>
    </source>
</evidence>
<dbReference type="Pfam" id="PF05231">
    <property type="entry name" value="MASE1"/>
    <property type="match status" value="1"/>
</dbReference>
<evidence type="ECO:0000259" key="7">
    <source>
        <dbReference type="PROSITE" id="PS50112"/>
    </source>
</evidence>
<protein>
    <recommendedName>
        <fullName evidence="7">PAS domain-containing protein</fullName>
    </recommendedName>
</protein>
<keyword evidence="4 6" id="KW-1133">Transmembrane helix</keyword>
<feature type="transmembrane region" description="Helical" evidence="6">
    <location>
        <begin position="35"/>
        <end position="52"/>
    </location>
</feature>
<comment type="subcellular location">
    <subcellularLocation>
        <location evidence="1">Cell membrane</location>
        <topology evidence="1">Multi-pass membrane protein</topology>
    </subcellularLocation>
</comment>
<keyword evidence="5 6" id="KW-0472">Membrane</keyword>
<gene>
    <name evidence="8" type="ORF">R77567_01773</name>
</gene>
<dbReference type="Proteomes" id="UP001190491">
    <property type="component" value="Unassembled WGS sequence"/>
</dbReference>
<feature type="transmembrane region" description="Helical" evidence="6">
    <location>
        <begin position="241"/>
        <end position="257"/>
    </location>
</feature>
<organism evidence="8 9">
    <name type="scientific">Ralstonia flatus</name>
    <dbReference type="NCBI Taxonomy" id="3058601"/>
    <lineage>
        <taxon>Bacteria</taxon>
        <taxon>Pseudomonadati</taxon>
        <taxon>Pseudomonadota</taxon>
        <taxon>Betaproteobacteria</taxon>
        <taxon>Burkholderiales</taxon>
        <taxon>Burkholderiaceae</taxon>
        <taxon>Ralstonia</taxon>
    </lineage>
</organism>
<dbReference type="SUPFAM" id="SSF55785">
    <property type="entry name" value="PYP-like sensor domain (PAS domain)"/>
    <property type="match status" value="1"/>
</dbReference>
<feature type="transmembrane region" description="Helical" evidence="6">
    <location>
        <begin position="184"/>
        <end position="205"/>
    </location>
</feature>
<evidence type="ECO:0000313" key="9">
    <source>
        <dbReference type="Proteomes" id="UP001190491"/>
    </source>
</evidence>
<dbReference type="GO" id="GO:0005886">
    <property type="term" value="C:plasma membrane"/>
    <property type="evidence" value="ECO:0007669"/>
    <property type="project" value="UniProtKB-SubCell"/>
</dbReference>
<dbReference type="InterPro" id="IPR007895">
    <property type="entry name" value="MASE1"/>
</dbReference>
<feature type="transmembrane region" description="Helical" evidence="6">
    <location>
        <begin position="59"/>
        <end position="75"/>
    </location>
</feature>
<evidence type="ECO:0000256" key="3">
    <source>
        <dbReference type="ARBA" id="ARBA00022692"/>
    </source>
</evidence>
<comment type="caution">
    <text evidence="8">The sequence shown here is derived from an EMBL/GenBank/DDBJ whole genome shotgun (WGS) entry which is preliminary data.</text>
</comment>
<reference evidence="8" key="1">
    <citation type="submission" date="2023-07" db="EMBL/GenBank/DDBJ databases">
        <authorList>
            <person name="Peeters C."/>
        </authorList>
    </citation>
    <scope>NUCLEOTIDE SEQUENCE</scope>
    <source>
        <strain evidence="8">R-77567</strain>
    </source>
</reference>
<evidence type="ECO:0000313" key="8">
    <source>
        <dbReference type="EMBL" id="CAJ0863772.1"/>
    </source>
</evidence>
<feature type="transmembrane region" description="Helical" evidence="6">
    <location>
        <begin position="81"/>
        <end position="104"/>
    </location>
</feature>
<feature type="transmembrane region" description="Helical" evidence="6">
    <location>
        <begin position="217"/>
        <end position="236"/>
    </location>
</feature>
<dbReference type="RefSeq" id="WP_316857038.1">
    <property type="nucleotide sequence ID" value="NZ_CAUDKO010000003.1"/>
</dbReference>
<name>A0AAD2BXQ2_9RALS</name>
<evidence type="ECO:0000256" key="1">
    <source>
        <dbReference type="ARBA" id="ARBA00004651"/>
    </source>
</evidence>
<keyword evidence="3 6" id="KW-0812">Transmembrane</keyword>
<dbReference type="InterPro" id="IPR035965">
    <property type="entry name" value="PAS-like_dom_sf"/>
</dbReference>
<feature type="domain" description="PAS" evidence="7">
    <location>
        <begin position="308"/>
        <end position="381"/>
    </location>
</feature>
<feature type="transmembrane region" description="Helical" evidence="6">
    <location>
        <begin position="150"/>
        <end position="172"/>
    </location>
</feature>
<feature type="transmembrane region" description="Helical" evidence="6">
    <location>
        <begin position="12"/>
        <end position="29"/>
    </location>
</feature>
<accession>A0AAD2BXQ2</accession>
<dbReference type="EMBL" id="CAUDKO010000003">
    <property type="protein sequence ID" value="CAJ0863772.1"/>
    <property type="molecule type" value="Genomic_DNA"/>
</dbReference>
<dbReference type="InterPro" id="IPR000014">
    <property type="entry name" value="PAS"/>
</dbReference>
<dbReference type="AlphaFoldDB" id="A0AAD2BXQ2"/>
<dbReference type="PROSITE" id="PS50112">
    <property type="entry name" value="PAS"/>
    <property type="match status" value="1"/>
</dbReference>
<feature type="transmembrane region" description="Helical" evidence="6">
    <location>
        <begin position="116"/>
        <end position="138"/>
    </location>
</feature>
<evidence type="ECO:0000256" key="4">
    <source>
        <dbReference type="ARBA" id="ARBA00022989"/>
    </source>
</evidence>